<dbReference type="PROSITE" id="PS51257">
    <property type="entry name" value="PROKAR_LIPOPROTEIN"/>
    <property type="match status" value="1"/>
</dbReference>
<dbReference type="EC" id="1.15.1.1" evidence="3"/>
<evidence type="ECO:0000256" key="5">
    <source>
        <dbReference type="SAM" id="SignalP"/>
    </source>
</evidence>
<keyword evidence="3" id="KW-0479">Metal-binding</keyword>
<keyword evidence="5" id="KW-0732">Signal</keyword>
<feature type="domain" description="Superoxide dismutase copper/zinc binding" evidence="6">
    <location>
        <begin position="66"/>
        <end position="197"/>
    </location>
</feature>
<evidence type="ECO:0000256" key="1">
    <source>
        <dbReference type="ARBA" id="ARBA00010457"/>
    </source>
</evidence>
<dbReference type="GO" id="GO:0005507">
    <property type="term" value="F:copper ion binding"/>
    <property type="evidence" value="ECO:0007669"/>
    <property type="project" value="InterPro"/>
</dbReference>
<evidence type="ECO:0000256" key="3">
    <source>
        <dbReference type="RuleBase" id="RU000393"/>
    </source>
</evidence>
<proteinExistence type="inferred from homology"/>
<dbReference type="Proteomes" id="UP000595254">
    <property type="component" value="Chromosome"/>
</dbReference>
<comment type="function">
    <text evidence="2">Destroys radicals which are normally produced within the cells and which are toxic to biological systems. May play a role in favoring mycobacterial survival in phagocytes.</text>
</comment>
<feature type="region of interest" description="Disordered" evidence="4">
    <location>
        <begin position="109"/>
        <end position="129"/>
    </location>
</feature>
<dbReference type="EMBL" id="CP068053">
    <property type="protein sequence ID" value="QQT00532.1"/>
    <property type="molecule type" value="Genomic_DNA"/>
</dbReference>
<dbReference type="InterPro" id="IPR001424">
    <property type="entry name" value="SOD_Cu_Zn_dom"/>
</dbReference>
<keyword evidence="3" id="KW-0186">Copper</keyword>
<comment type="similarity">
    <text evidence="1 3">Belongs to the Cu-Zn superoxide dismutase family.</text>
</comment>
<feature type="region of interest" description="Disordered" evidence="4">
    <location>
        <begin position="176"/>
        <end position="199"/>
    </location>
</feature>
<reference evidence="7 8" key="1">
    <citation type="submission" date="2021-01" db="EMBL/GenBank/DDBJ databases">
        <title>FDA dAtabase for Regulatory Grade micrObial Sequences (FDA-ARGOS): Supporting development and validation of Infectious Disease Dx tests.</title>
        <authorList>
            <person name="Nelson B."/>
            <person name="Plummer A."/>
            <person name="Tallon L."/>
            <person name="Sadzewicz L."/>
            <person name="Zhao X."/>
            <person name="Boylan J."/>
            <person name="Ott S."/>
            <person name="Bowen H."/>
            <person name="Vavikolanu K."/>
            <person name="Mehta A."/>
            <person name="Aluvathingal J."/>
            <person name="Nadendla S."/>
            <person name="Myers T."/>
            <person name="Yan Y."/>
            <person name="Sichtig H."/>
        </authorList>
    </citation>
    <scope>NUCLEOTIDE SEQUENCE [LARGE SCALE GENOMIC DNA]</scope>
    <source>
        <strain evidence="7 8">FDAARGOS_1161</strain>
    </source>
</reference>
<name>A0A974NMR7_PERPY</name>
<dbReference type="InterPro" id="IPR024134">
    <property type="entry name" value="SOD_Cu/Zn_/chaperone"/>
</dbReference>
<dbReference type="AlphaFoldDB" id="A0A974NMR7"/>
<dbReference type="CDD" id="cd00305">
    <property type="entry name" value="Cu-Zn_Superoxide_Dismutase"/>
    <property type="match status" value="1"/>
</dbReference>
<accession>A0A974NMR7</accession>
<dbReference type="KEGG" id="ppsr:I6J18_00850"/>
<feature type="compositionally biased region" description="Low complexity" evidence="4">
    <location>
        <begin position="38"/>
        <end position="47"/>
    </location>
</feature>
<evidence type="ECO:0000256" key="2">
    <source>
        <dbReference type="ARBA" id="ARBA00024900"/>
    </source>
</evidence>
<evidence type="ECO:0000256" key="4">
    <source>
        <dbReference type="SAM" id="MobiDB-lite"/>
    </source>
</evidence>
<evidence type="ECO:0000313" key="8">
    <source>
        <dbReference type="Proteomes" id="UP000595254"/>
    </source>
</evidence>
<gene>
    <name evidence="7" type="ORF">I6J18_00850</name>
</gene>
<comment type="cofactor">
    <cofactor evidence="3">
        <name>Zn(2+)</name>
        <dbReference type="ChEBI" id="CHEBI:29105"/>
    </cofactor>
    <text evidence="3">Binds 1 zinc ion per subunit.</text>
</comment>
<dbReference type="InterPro" id="IPR018152">
    <property type="entry name" value="SOD_Cu/Zn_BS"/>
</dbReference>
<dbReference type="PANTHER" id="PTHR10003">
    <property type="entry name" value="SUPEROXIDE DISMUTASE CU-ZN -RELATED"/>
    <property type="match status" value="1"/>
</dbReference>
<protein>
    <recommendedName>
        <fullName evidence="3">Superoxide dismutase [Cu-Zn]</fullName>
        <ecNumber evidence="3">1.15.1.1</ecNumber>
    </recommendedName>
</protein>
<feature type="chain" id="PRO_5039016202" description="Superoxide dismutase [Cu-Zn]" evidence="5">
    <location>
        <begin position="19"/>
        <end position="199"/>
    </location>
</feature>
<dbReference type="GO" id="GO:0004784">
    <property type="term" value="F:superoxide dismutase activity"/>
    <property type="evidence" value="ECO:0007669"/>
    <property type="project" value="UniProtKB-EC"/>
</dbReference>
<dbReference type="PROSITE" id="PS00332">
    <property type="entry name" value="SOD_CU_ZN_2"/>
    <property type="match status" value="1"/>
</dbReference>
<keyword evidence="3" id="KW-0862">Zinc</keyword>
<dbReference type="RefSeq" id="WP_201647794.1">
    <property type="nucleotide sequence ID" value="NZ_CP068053.1"/>
</dbReference>
<dbReference type="SUPFAM" id="SSF49329">
    <property type="entry name" value="Cu,Zn superoxide dismutase-like"/>
    <property type="match status" value="1"/>
</dbReference>
<organism evidence="7 8">
    <name type="scientific">Peribacillus psychrosaccharolyticus</name>
    <name type="common">Bacillus psychrosaccharolyticus</name>
    <dbReference type="NCBI Taxonomy" id="1407"/>
    <lineage>
        <taxon>Bacteria</taxon>
        <taxon>Bacillati</taxon>
        <taxon>Bacillota</taxon>
        <taxon>Bacilli</taxon>
        <taxon>Bacillales</taxon>
        <taxon>Bacillaceae</taxon>
        <taxon>Peribacillus</taxon>
    </lineage>
</organism>
<feature type="signal peptide" evidence="5">
    <location>
        <begin position="1"/>
        <end position="18"/>
    </location>
</feature>
<sequence length="199" mass="21236">MKRLFFLPVSLGIMLTLAGCGSSEDTEDNKVVEDSEETSSQPTTESENAVEKITVNLKNTEGDEVGEVNLEETDRGVRILLEAANLPKGTHGIHIHETGACEKPDFESAGGHFNPKNASHGTEHEKGAHAGDLPNIEVAEDGTIKEELLAKGVTLKMDQENTLFDSDGSALVIHEKADDNKSQPSGDSGDRIACGEIGK</sequence>
<keyword evidence="8" id="KW-1185">Reference proteome</keyword>
<evidence type="ECO:0000313" key="7">
    <source>
        <dbReference type="EMBL" id="QQT00532.1"/>
    </source>
</evidence>
<dbReference type="Gene3D" id="2.60.40.200">
    <property type="entry name" value="Superoxide dismutase, copper/zinc binding domain"/>
    <property type="match status" value="1"/>
</dbReference>
<dbReference type="InterPro" id="IPR036423">
    <property type="entry name" value="SOD-like_Cu/Zn_dom_sf"/>
</dbReference>
<evidence type="ECO:0000259" key="6">
    <source>
        <dbReference type="Pfam" id="PF00080"/>
    </source>
</evidence>
<comment type="cofactor">
    <cofactor evidence="3">
        <name>Cu cation</name>
        <dbReference type="ChEBI" id="CHEBI:23378"/>
    </cofactor>
    <text evidence="3">Binds 1 copper ion per subunit.</text>
</comment>
<dbReference type="Pfam" id="PF00080">
    <property type="entry name" value="Sod_Cu"/>
    <property type="match status" value="1"/>
</dbReference>
<keyword evidence="3" id="KW-0560">Oxidoreductase</keyword>
<comment type="catalytic activity">
    <reaction evidence="3">
        <text>2 superoxide + 2 H(+) = H2O2 + O2</text>
        <dbReference type="Rhea" id="RHEA:20696"/>
        <dbReference type="ChEBI" id="CHEBI:15378"/>
        <dbReference type="ChEBI" id="CHEBI:15379"/>
        <dbReference type="ChEBI" id="CHEBI:16240"/>
        <dbReference type="ChEBI" id="CHEBI:18421"/>
        <dbReference type="EC" id="1.15.1.1"/>
    </reaction>
</comment>
<feature type="region of interest" description="Disordered" evidence="4">
    <location>
        <begin position="22"/>
        <end position="49"/>
    </location>
</feature>